<organism evidence="2 3">
    <name type="scientific">Modestobacter versicolor</name>
    <dbReference type="NCBI Taxonomy" id="429133"/>
    <lineage>
        <taxon>Bacteria</taxon>
        <taxon>Bacillati</taxon>
        <taxon>Actinomycetota</taxon>
        <taxon>Actinomycetes</taxon>
        <taxon>Geodermatophilales</taxon>
        <taxon>Geodermatophilaceae</taxon>
        <taxon>Modestobacter</taxon>
    </lineage>
</organism>
<gene>
    <name evidence="2" type="ORF">FHX36_002862</name>
</gene>
<dbReference type="RefSeq" id="WP_258372704.1">
    <property type="nucleotide sequence ID" value="NZ_JACIBU010000001.1"/>
</dbReference>
<accession>A0A839Y3W3</accession>
<keyword evidence="1" id="KW-0812">Transmembrane</keyword>
<reference evidence="2 3" key="1">
    <citation type="submission" date="2020-08" db="EMBL/GenBank/DDBJ databases">
        <title>Sequencing the genomes of 1000 actinobacteria strains.</title>
        <authorList>
            <person name="Klenk H.-P."/>
        </authorList>
    </citation>
    <scope>NUCLEOTIDE SEQUENCE [LARGE SCALE GENOMIC DNA]</scope>
    <source>
        <strain evidence="2 3">DSM 16678</strain>
    </source>
</reference>
<evidence type="ECO:0000313" key="3">
    <source>
        <dbReference type="Proteomes" id="UP000580718"/>
    </source>
</evidence>
<keyword evidence="1" id="KW-0472">Membrane</keyword>
<proteinExistence type="predicted"/>
<dbReference type="AlphaFoldDB" id="A0A839Y3W3"/>
<comment type="caution">
    <text evidence="2">The sequence shown here is derived from an EMBL/GenBank/DDBJ whole genome shotgun (WGS) entry which is preliminary data.</text>
</comment>
<sequence>MHLPVSAPHLPALHVPALHLTGRLPVATVLLSAVYATAIVIALAAPGQHALAGCAVLAGLVSRSVVRRRRSTLGAVAAATVAVDAMAPDVVLAEEPAAA</sequence>
<evidence type="ECO:0000256" key="1">
    <source>
        <dbReference type="SAM" id="Phobius"/>
    </source>
</evidence>
<dbReference type="Proteomes" id="UP000580718">
    <property type="component" value="Unassembled WGS sequence"/>
</dbReference>
<name>A0A839Y3W3_9ACTN</name>
<protein>
    <submittedName>
        <fullName evidence="2">Uncharacterized protein</fullName>
    </submittedName>
</protein>
<keyword evidence="1" id="KW-1133">Transmembrane helix</keyword>
<dbReference type="EMBL" id="JACIBU010000001">
    <property type="protein sequence ID" value="MBB3677127.1"/>
    <property type="molecule type" value="Genomic_DNA"/>
</dbReference>
<feature type="transmembrane region" description="Helical" evidence="1">
    <location>
        <begin position="33"/>
        <end position="61"/>
    </location>
</feature>
<evidence type="ECO:0000313" key="2">
    <source>
        <dbReference type="EMBL" id="MBB3677127.1"/>
    </source>
</evidence>